<dbReference type="PROSITE" id="PS00194">
    <property type="entry name" value="THIOREDOXIN_1"/>
    <property type="match status" value="1"/>
</dbReference>
<feature type="region of interest" description="Disordered" evidence="8">
    <location>
        <begin position="360"/>
        <end position="381"/>
    </location>
</feature>
<feature type="compositionally biased region" description="Basic and acidic residues" evidence="8">
    <location>
        <begin position="365"/>
        <end position="375"/>
    </location>
</feature>
<comment type="subcellular location">
    <subcellularLocation>
        <location evidence="2">Endoplasmic reticulum lumen</location>
    </subcellularLocation>
</comment>
<dbReference type="EMBL" id="CAACVS010000335">
    <property type="protein sequence ID" value="VEU41140.1"/>
    <property type="molecule type" value="Genomic_DNA"/>
</dbReference>
<keyword evidence="9" id="KW-0812">Transmembrane</keyword>
<dbReference type="EC" id="5.3.4.1" evidence="4"/>
<evidence type="ECO:0000259" key="10">
    <source>
        <dbReference type="Pfam" id="PF00085"/>
    </source>
</evidence>
<reference evidence="11 12" key="1">
    <citation type="submission" date="2019-01" db="EMBL/GenBank/DDBJ databases">
        <authorList>
            <person name="Ferrante I. M."/>
        </authorList>
    </citation>
    <scope>NUCLEOTIDE SEQUENCE [LARGE SCALE GENOMIC DNA]</scope>
    <source>
        <strain evidence="11 12">B856</strain>
    </source>
</reference>
<evidence type="ECO:0000313" key="11">
    <source>
        <dbReference type="EMBL" id="VEU41140.1"/>
    </source>
</evidence>
<dbReference type="PANTHER" id="PTHR18929:SF132">
    <property type="entry name" value="PROTEIN DISULFIDE-ISOMERASE A3"/>
    <property type="match status" value="1"/>
</dbReference>
<evidence type="ECO:0000256" key="6">
    <source>
        <dbReference type="ARBA" id="ARBA00023235"/>
    </source>
</evidence>
<protein>
    <recommendedName>
        <fullName evidence="4">protein disulfide-isomerase</fullName>
        <ecNumber evidence="4">5.3.4.1</ecNumber>
    </recommendedName>
</protein>
<evidence type="ECO:0000256" key="2">
    <source>
        <dbReference type="ARBA" id="ARBA00004319"/>
    </source>
</evidence>
<comment type="similarity">
    <text evidence="3">Belongs to the protein disulfide isomerase family.</text>
</comment>
<dbReference type="Pfam" id="PF00085">
    <property type="entry name" value="Thioredoxin"/>
    <property type="match status" value="1"/>
</dbReference>
<keyword evidence="7" id="KW-0676">Redox-active center</keyword>
<keyword evidence="9" id="KW-0472">Membrane</keyword>
<evidence type="ECO:0000256" key="5">
    <source>
        <dbReference type="ARBA" id="ARBA00022824"/>
    </source>
</evidence>
<evidence type="ECO:0000256" key="4">
    <source>
        <dbReference type="ARBA" id="ARBA00012723"/>
    </source>
</evidence>
<sequence>MNWSDPSERELAAEWSSSPYQWRRKRTRRQKPKARTSLLCLLLVTAVIFSSLLIFVVSDQHVENNENRKMGDMLEDGVGLSNGEKETAPATVETETQSEAPSRKTTVRVVDPTRDLFQLLLSDFFSSKKGNGAKRYRTFMVLAYRESCHQSKTLLWRLMNEAIPKIEFQLLKDEHQLDDNGERDENVRSEIIFVPMPIGEKGEKAFNEKFMDQMGISRLPYLFFLADEEEPGVEAFAHIDDVFAVSEMYRGLTDSTPNLVNGLRHYLTRLLLRSQWTRRTRQETPQHSQYNDVRSVRLMTVRVESIEDLQTMIRNGERDKLSIFQHPLLPLDPSLSEDDDRWIRFLMDDNSGRHVRTSNEFNANQERRNYNEERASQPPPPHELFRLVIQCRNLRSGQPTSPETANHNFTSYQEFDKAVTVLGARRDVLFSILEPSTETVDNADNISSSSSFCSNASTDDGRVKIWDVHLHDKDTLLHNGGYLESFTEIIDGLGFRLRPDLMWFDRRMTAPIAFHQRYHRHAVLFVDLHDPASAPNTRDAVRAFRQECRQLRETQPPDHPELAIVCLVVPSTELRVLNTFGVDIFSQLDEKATKKIRATLCHNRVRKGPSSADGDPSDDFCDGVTNENRQGGPTNGEDDGSNFSSVLPTLLVTDRRKDRTGIERHYLDPPITRLSIGRFLDDFVHGQTKPERKSSPYNSEEGQEGGAVPVNKHFVHLLSADSLPKFLEINREKHVLLQLYAPTCGHCKRFNIVWNSLGKLVEFLGWSNQLVLARIDAASNEVFVPGLVSTQLPDLFYFGKGDTEYPTHYPKTQFAHDMELGGISDPLDLLEWWMDEAGESIDESELLRALEGVTRT</sequence>
<feature type="region of interest" description="Disordered" evidence="8">
    <location>
        <begin position="605"/>
        <end position="645"/>
    </location>
</feature>
<keyword evidence="6" id="KW-0413">Isomerase</keyword>
<feature type="compositionally biased region" description="Polar residues" evidence="8">
    <location>
        <begin position="93"/>
        <end position="104"/>
    </location>
</feature>
<feature type="transmembrane region" description="Helical" evidence="9">
    <location>
        <begin position="36"/>
        <end position="57"/>
    </location>
</feature>
<gene>
    <name evidence="11" type="ORF">PSNMU_V1.4_AUG-EV-PASAV3_0081060</name>
</gene>
<dbReference type="GO" id="GO:0003756">
    <property type="term" value="F:protein disulfide isomerase activity"/>
    <property type="evidence" value="ECO:0007669"/>
    <property type="project" value="UniProtKB-EC"/>
</dbReference>
<comment type="catalytic activity">
    <reaction evidence="1">
        <text>Catalyzes the rearrangement of -S-S- bonds in proteins.</text>
        <dbReference type="EC" id="5.3.4.1"/>
    </reaction>
</comment>
<dbReference type="Gene3D" id="3.40.30.10">
    <property type="entry name" value="Glutaredoxin"/>
    <property type="match status" value="1"/>
</dbReference>
<keyword evidence="5" id="KW-0256">Endoplasmic reticulum</keyword>
<proteinExistence type="inferred from homology"/>
<evidence type="ECO:0000256" key="9">
    <source>
        <dbReference type="SAM" id="Phobius"/>
    </source>
</evidence>
<feature type="region of interest" description="Disordered" evidence="8">
    <location>
        <begin position="78"/>
        <end position="106"/>
    </location>
</feature>
<dbReference type="Proteomes" id="UP000291116">
    <property type="component" value="Unassembled WGS sequence"/>
</dbReference>
<dbReference type="GO" id="GO:0034976">
    <property type="term" value="P:response to endoplasmic reticulum stress"/>
    <property type="evidence" value="ECO:0007669"/>
    <property type="project" value="TreeGrafter"/>
</dbReference>
<evidence type="ECO:0000256" key="7">
    <source>
        <dbReference type="ARBA" id="ARBA00023284"/>
    </source>
</evidence>
<dbReference type="PANTHER" id="PTHR18929">
    <property type="entry name" value="PROTEIN DISULFIDE ISOMERASE"/>
    <property type="match status" value="1"/>
</dbReference>
<accession>A0A448ZGH6</accession>
<evidence type="ECO:0000256" key="8">
    <source>
        <dbReference type="SAM" id="MobiDB-lite"/>
    </source>
</evidence>
<evidence type="ECO:0000256" key="1">
    <source>
        <dbReference type="ARBA" id="ARBA00001182"/>
    </source>
</evidence>
<keyword evidence="12" id="KW-1185">Reference proteome</keyword>
<organism evidence="11 12">
    <name type="scientific">Pseudo-nitzschia multistriata</name>
    <dbReference type="NCBI Taxonomy" id="183589"/>
    <lineage>
        <taxon>Eukaryota</taxon>
        <taxon>Sar</taxon>
        <taxon>Stramenopiles</taxon>
        <taxon>Ochrophyta</taxon>
        <taxon>Bacillariophyta</taxon>
        <taxon>Bacillariophyceae</taxon>
        <taxon>Bacillariophycidae</taxon>
        <taxon>Bacillariales</taxon>
        <taxon>Bacillariaceae</taxon>
        <taxon>Pseudo-nitzschia</taxon>
    </lineage>
</organism>
<dbReference type="GO" id="GO:0005788">
    <property type="term" value="C:endoplasmic reticulum lumen"/>
    <property type="evidence" value="ECO:0007669"/>
    <property type="project" value="UniProtKB-SubCell"/>
</dbReference>
<dbReference type="InterPro" id="IPR013766">
    <property type="entry name" value="Thioredoxin_domain"/>
</dbReference>
<dbReference type="InterPro" id="IPR017937">
    <property type="entry name" value="Thioredoxin_CS"/>
</dbReference>
<dbReference type="SUPFAM" id="SSF52833">
    <property type="entry name" value="Thioredoxin-like"/>
    <property type="match status" value="1"/>
</dbReference>
<evidence type="ECO:0000313" key="12">
    <source>
        <dbReference type="Proteomes" id="UP000291116"/>
    </source>
</evidence>
<evidence type="ECO:0000256" key="3">
    <source>
        <dbReference type="ARBA" id="ARBA00006347"/>
    </source>
</evidence>
<feature type="domain" description="Thioredoxin" evidence="10">
    <location>
        <begin position="729"/>
        <end position="803"/>
    </location>
</feature>
<keyword evidence="9" id="KW-1133">Transmembrane helix</keyword>
<name>A0A448ZGH6_9STRA</name>
<dbReference type="GO" id="GO:0006457">
    <property type="term" value="P:protein folding"/>
    <property type="evidence" value="ECO:0007669"/>
    <property type="project" value="TreeGrafter"/>
</dbReference>
<dbReference type="AlphaFoldDB" id="A0A448ZGH6"/>
<dbReference type="OrthoDB" id="427280at2759"/>
<dbReference type="InterPro" id="IPR036249">
    <property type="entry name" value="Thioredoxin-like_sf"/>
</dbReference>